<organism evidence="2 3">
    <name type="scientific">Nanobsidianus stetteri</name>
    <dbReference type="NCBI Taxonomy" id="1294122"/>
    <lineage>
        <taxon>Archaea</taxon>
        <taxon>Nanobdellota</taxon>
        <taxon>Candidatus Nanoarchaeia</taxon>
        <taxon>Nanoarchaeales</taxon>
        <taxon>Nanopusillaceae</taxon>
        <taxon>Candidatus Nanobsidianus</taxon>
    </lineage>
</organism>
<name>A0A2T9WS59_NANST</name>
<gene>
    <name evidence="2" type="ORF">DDW05_02540</name>
</gene>
<feature type="transmembrane region" description="Helical" evidence="1">
    <location>
        <begin position="7"/>
        <end position="28"/>
    </location>
</feature>
<dbReference type="Proteomes" id="UP000245908">
    <property type="component" value="Unassembled WGS sequence"/>
</dbReference>
<protein>
    <submittedName>
        <fullName evidence="2">Uncharacterized protein</fullName>
    </submittedName>
</protein>
<dbReference type="AlphaFoldDB" id="A0A2T9WS59"/>
<reference evidence="2 3" key="1">
    <citation type="journal article" date="2015" name="Appl. Environ. Microbiol.">
        <title>Nanoarchaeota, Their Sulfolobales Host, and Nanoarchaeota Virus Distribution across Yellowstone National Park Hot Springs.</title>
        <authorList>
            <person name="Munson-McGee J.H."/>
            <person name="Field E.K."/>
            <person name="Bateson M."/>
            <person name="Rooney C."/>
            <person name="Stepanauskas R."/>
            <person name="Young M.J."/>
        </authorList>
    </citation>
    <scope>NUCLEOTIDE SEQUENCE [LARGE SCALE GENOMIC DNA]</scope>
    <source>
        <strain evidence="2">SCGC AB-777_O03</strain>
    </source>
</reference>
<evidence type="ECO:0000256" key="1">
    <source>
        <dbReference type="SAM" id="Phobius"/>
    </source>
</evidence>
<sequence length="172" mass="20544">MKSIHIYIEYILIILLSVFTFYFVFTWWNSNKIYAINFNNQNKFQYDSKYIENVLNNLEDDLYFNINFNLNGYDIYCLNNLTLIRSNNFCKTTLNNITYQGELIYSYGNYYVYDPWMNGYYLLENNNNITLYGCFENYLSLIILTNNCTGVCYGNCNLNIVKNQTSIYSIIQ</sequence>
<evidence type="ECO:0000313" key="3">
    <source>
        <dbReference type="Proteomes" id="UP000245908"/>
    </source>
</evidence>
<evidence type="ECO:0000313" key="2">
    <source>
        <dbReference type="EMBL" id="PVU70660.1"/>
    </source>
</evidence>
<keyword evidence="1" id="KW-1133">Transmembrane helix</keyword>
<keyword evidence="1" id="KW-0812">Transmembrane</keyword>
<keyword evidence="1" id="KW-0472">Membrane</keyword>
<dbReference type="EMBL" id="QEFH01000021">
    <property type="protein sequence ID" value="PVU70660.1"/>
    <property type="molecule type" value="Genomic_DNA"/>
</dbReference>
<proteinExistence type="predicted"/>
<accession>A0A2T9WS59</accession>
<comment type="caution">
    <text evidence="2">The sequence shown here is derived from an EMBL/GenBank/DDBJ whole genome shotgun (WGS) entry which is preliminary data.</text>
</comment>